<evidence type="ECO:0000313" key="5">
    <source>
        <dbReference type="Proteomes" id="UP000007100"/>
    </source>
</evidence>
<feature type="binding site" evidence="3">
    <location>
        <begin position="58"/>
        <end position="61"/>
    </location>
    <ligand>
        <name>substrate</name>
    </ligand>
</feature>
<dbReference type="HAMAP" id="MF_01139">
    <property type="entry name" value="ISPT"/>
    <property type="match status" value="1"/>
</dbReference>
<dbReference type="HOGENOM" id="CLU_038505_2_0_5"/>
<evidence type="ECO:0000256" key="3">
    <source>
        <dbReference type="HAMAP-Rule" id="MF_01139"/>
    </source>
</evidence>
<comment type="caution">
    <text evidence="3">Lacks conserved residue(s) required for the propagation of feature annotation.</text>
</comment>
<dbReference type="GO" id="GO:0016094">
    <property type="term" value="P:polyprenol biosynthetic process"/>
    <property type="evidence" value="ECO:0007669"/>
    <property type="project" value="TreeGrafter"/>
</dbReference>
<name>F0J5M2_ACIMA</name>
<dbReference type="InterPro" id="IPR018520">
    <property type="entry name" value="UPP_synth-like_CS"/>
</dbReference>
<gene>
    <name evidence="4" type="primary">uppS</name>
    <name evidence="4" type="ordered locus">ACMV_30690</name>
</gene>
<feature type="binding site" evidence="3">
    <location>
        <position position="251"/>
    </location>
    <ligand>
        <name>Mg(2+)</name>
        <dbReference type="ChEBI" id="CHEBI:18420"/>
    </ligand>
</feature>
<dbReference type="EC" id="2.5.1.-" evidence="3"/>
<dbReference type="RefSeq" id="WP_013640988.1">
    <property type="nucleotide sequence ID" value="NC_015186.1"/>
</dbReference>
<dbReference type="NCBIfam" id="TIGR00055">
    <property type="entry name" value="uppS"/>
    <property type="match status" value="1"/>
</dbReference>
<accession>F0J5M2</accession>
<feature type="active site" description="Proton acceptor" evidence="3">
    <location>
        <position position="106"/>
    </location>
</feature>
<dbReference type="PANTHER" id="PTHR10291">
    <property type="entry name" value="DEHYDRODOLICHYL DIPHOSPHATE SYNTHASE FAMILY MEMBER"/>
    <property type="match status" value="1"/>
</dbReference>
<reference evidence="4 5" key="1">
    <citation type="submission" date="2010-12" db="EMBL/GenBank/DDBJ databases">
        <title>Whole genome sequence of Acidiphilium multivorum AIU301.</title>
        <authorList>
            <person name="Narita-Yamada S."/>
            <person name="Nakamura S."/>
            <person name="Ito N."/>
            <person name="Takarada H."/>
            <person name="Katano Y."/>
            <person name="Nakazawa H."/>
            <person name="Hosoyama A."/>
            <person name="Yamada R."/>
            <person name="Fujita N."/>
        </authorList>
    </citation>
    <scope>NUCLEOTIDE SEQUENCE [LARGE SCALE GENOMIC DNA]</scope>
    <source>
        <strain evidence="5">DSM 11245 / JCM 8867 / AIU301</strain>
    </source>
</reference>
<dbReference type="GO" id="GO:0045547">
    <property type="term" value="F:ditrans,polycis-polyprenyl diphosphate synthase [(2E,6E)-farnesyl diphosphate specific] activity"/>
    <property type="evidence" value="ECO:0007669"/>
    <property type="project" value="TreeGrafter"/>
</dbReference>
<comment type="cofactor">
    <cofactor evidence="3">
        <name>Mg(2+)</name>
        <dbReference type="ChEBI" id="CHEBI:18420"/>
    </cofactor>
    <text evidence="3">Binds 2 magnesium ions per subunit.</text>
</comment>
<proteinExistence type="inferred from homology"/>
<dbReference type="CDD" id="cd00475">
    <property type="entry name" value="Cis_IPPS"/>
    <property type="match status" value="1"/>
</dbReference>
<feature type="binding site" evidence="3">
    <location>
        <begin position="238"/>
        <end position="240"/>
    </location>
    <ligand>
        <name>substrate</name>
    </ligand>
</feature>
<dbReference type="Gene3D" id="3.40.1180.10">
    <property type="entry name" value="Decaprenyl diphosphate synthase-like"/>
    <property type="match status" value="1"/>
</dbReference>
<dbReference type="SUPFAM" id="SSF64005">
    <property type="entry name" value="Undecaprenyl diphosphate synthase"/>
    <property type="match status" value="1"/>
</dbReference>
<comment type="function">
    <text evidence="3">Catalyzes the condensation of isopentenyl diphosphate (IPP) with allylic pyrophosphates generating different type of terpenoids.</text>
</comment>
<dbReference type="Pfam" id="PF01255">
    <property type="entry name" value="Prenyltransf"/>
    <property type="match status" value="1"/>
</dbReference>
<feature type="binding site" evidence="3">
    <location>
        <position position="232"/>
    </location>
    <ligand>
        <name>substrate</name>
    </ligand>
</feature>
<dbReference type="AlphaFoldDB" id="F0J5M2"/>
<feature type="binding site" evidence="3">
    <location>
        <position position="109"/>
    </location>
    <ligand>
        <name>substrate</name>
    </ligand>
</feature>
<sequence>MFAEQAGAPRAAASRRPRLSEAARRLVWRLVYRLYERRLAREVAAGPLPHHVGIILDGNRRHARLAGLSDPGEIYRLGAAKLDEILAWSAELGIPMITLWVFSPANLGRPEAEVGGILGAVEAKMRALVADPHIRSRGVRLAAIGRRDILPPALLAAIDAAEDATSGNDGMTVTLAIGYGGREEIADAVRALLAECAGAGMDCAAAAAAVSPEAIRRHLYLGGMPDPDLIIRTSGEIRLSGFMLWQSVHSELHFCDATWPAFRRIDYLRAIRAFQRRDRRFGR</sequence>
<evidence type="ECO:0000256" key="2">
    <source>
        <dbReference type="ARBA" id="ARBA00038453"/>
    </source>
</evidence>
<keyword evidence="5" id="KW-1185">Reference proteome</keyword>
<keyword evidence="3" id="KW-0479">Metal-binding</keyword>
<dbReference type="EMBL" id="AP012035">
    <property type="protein sequence ID" value="BAJ82416.1"/>
    <property type="molecule type" value="Genomic_DNA"/>
</dbReference>
<dbReference type="Proteomes" id="UP000007100">
    <property type="component" value="Chromosome"/>
</dbReference>
<feature type="binding site" evidence="3">
    <location>
        <position position="57"/>
    </location>
    <ligand>
        <name>Mg(2+)</name>
        <dbReference type="ChEBI" id="CHEBI:18420"/>
    </ligand>
</feature>
<evidence type="ECO:0000256" key="1">
    <source>
        <dbReference type="ARBA" id="ARBA00022679"/>
    </source>
</evidence>
<feature type="active site" evidence="3">
    <location>
        <position position="57"/>
    </location>
</feature>
<comment type="subunit">
    <text evidence="3">Homodimer.</text>
</comment>
<dbReference type="PROSITE" id="PS01066">
    <property type="entry name" value="UPP_SYNTHASE"/>
    <property type="match status" value="1"/>
</dbReference>
<dbReference type="InterPro" id="IPR036424">
    <property type="entry name" value="UPP_synth-like_sf"/>
</dbReference>
<dbReference type="KEGG" id="amv:ACMV_30690"/>
<dbReference type="PANTHER" id="PTHR10291:SF43">
    <property type="entry name" value="DEHYDRODOLICHYL DIPHOSPHATE SYNTHASE COMPLEX SUBUNIT DHDDS"/>
    <property type="match status" value="1"/>
</dbReference>
<dbReference type="OrthoDB" id="4191603at2"/>
<dbReference type="GO" id="GO:0000287">
    <property type="term" value="F:magnesium ion binding"/>
    <property type="evidence" value="ECO:0007669"/>
    <property type="project" value="UniProtKB-UniRule"/>
</dbReference>
<evidence type="ECO:0000313" key="4">
    <source>
        <dbReference type="EMBL" id="BAJ82416.1"/>
    </source>
</evidence>
<keyword evidence="1 3" id="KW-0808">Transferase</keyword>
<comment type="similarity">
    <text evidence="2">Belongs to the UPP synthase family. Z-FPP synthase subfamily.</text>
</comment>
<protein>
    <recommendedName>
        <fullName evidence="3">Isoprenyl transferase</fullName>
        <ecNumber evidence="3">2.5.1.-</ecNumber>
    </recommendedName>
</protein>
<dbReference type="InterPro" id="IPR001441">
    <property type="entry name" value="UPP_synth-like"/>
</dbReference>
<keyword evidence="3" id="KW-0460">Magnesium</keyword>
<organism evidence="4 5">
    <name type="scientific">Acidiphilium multivorum (strain DSM 11245 / JCM 8867 / NBRC 100883 / AIU 301)</name>
    <dbReference type="NCBI Taxonomy" id="926570"/>
    <lineage>
        <taxon>Bacteria</taxon>
        <taxon>Pseudomonadati</taxon>
        <taxon>Pseudomonadota</taxon>
        <taxon>Alphaproteobacteria</taxon>
        <taxon>Acetobacterales</taxon>
        <taxon>Acidocellaceae</taxon>
        <taxon>Acidiphilium</taxon>
    </lineage>
</organism>